<reference evidence="2" key="1">
    <citation type="submission" date="2021-01" db="EMBL/GenBank/DDBJ databases">
        <title>Genome public.</title>
        <authorList>
            <person name="Liu C."/>
            <person name="Sun Q."/>
        </authorList>
    </citation>
    <scope>NUCLEOTIDE SEQUENCE</scope>
    <source>
        <strain evidence="2">M6</strain>
    </source>
</reference>
<organism evidence="2 3">
    <name type="scientific">Ruminococcus difficilis</name>
    <dbReference type="NCBI Taxonomy" id="2763069"/>
    <lineage>
        <taxon>Bacteria</taxon>
        <taxon>Bacillati</taxon>
        <taxon>Bacillota</taxon>
        <taxon>Clostridia</taxon>
        <taxon>Eubacteriales</taxon>
        <taxon>Oscillospiraceae</taxon>
        <taxon>Ruminococcus</taxon>
    </lineage>
</organism>
<evidence type="ECO:0000313" key="3">
    <source>
        <dbReference type="Proteomes" id="UP000633365"/>
    </source>
</evidence>
<dbReference type="AlphaFoldDB" id="A0A934WTJ5"/>
<evidence type="ECO:0000256" key="1">
    <source>
        <dbReference type="SAM" id="Coils"/>
    </source>
</evidence>
<dbReference type="RefSeq" id="WP_201428370.1">
    <property type="nucleotide sequence ID" value="NZ_JAEQMG010000145.1"/>
</dbReference>
<feature type="coiled-coil region" evidence="1">
    <location>
        <begin position="120"/>
        <end position="252"/>
    </location>
</feature>
<gene>
    <name evidence="2" type="ORF">JKK62_13610</name>
</gene>
<keyword evidence="3" id="KW-1185">Reference proteome</keyword>
<comment type="caution">
    <text evidence="2">The sequence shown here is derived from an EMBL/GenBank/DDBJ whole genome shotgun (WGS) entry which is preliminary data.</text>
</comment>
<dbReference type="EMBL" id="JAEQMG010000145">
    <property type="protein sequence ID" value="MBK6089664.1"/>
    <property type="molecule type" value="Genomic_DNA"/>
</dbReference>
<evidence type="ECO:0008006" key="4">
    <source>
        <dbReference type="Google" id="ProtNLM"/>
    </source>
</evidence>
<name>A0A934WTJ5_9FIRM</name>
<proteinExistence type="predicted"/>
<evidence type="ECO:0000313" key="2">
    <source>
        <dbReference type="EMBL" id="MBK6089664.1"/>
    </source>
</evidence>
<sequence length="311" mass="36058">MTNEITAQHAKALDLHNRIMVSAQLVQTNLWDMCNGLKEMRDGKLYKELGYQNFEDYCGTEFGMTRTNAHKYISIIENISPENVSTSKHFGVSKLYLLSTLSEADQQKITAANDVSDMTVKELEAEIKKLKVINDKLNIDKEHLEEDLDDRDHEIRKIKGTLKDIDDQNIELRNEIKELRSRPIDVAAAEPSDDVRQLKETIKNLERTSEKQVDQLQEEHLRDIRQLHEKNRIEMQKQLDAQKAEYEEKLRQAAQPAQQDDKQVFKAYYSAAYDAFYRMIAFAAQSPDHLEFFRGKISALISSFSNANRDM</sequence>
<accession>A0A934WTJ5</accession>
<keyword evidence="1" id="KW-0175">Coiled coil</keyword>
<dbReference type="Proteomes" id="UP000633365">
    <property type="component" value="Unassembled WGS sequence"/>
</dbReference>
<protein>
    <recommendedName>
        <fullName evidence="4">DUF3102 domain-containing protein</fullName>
    </recommendedName>
</protein>